<evidence type="ECO:0000256" key="3">
    <source>
        <dbReference type="SAM" id="Phobius"/>
    </source>
</evidence>
<organism evidence="5 6">
    <name type="scientific">Novimethylophilus kurashikiensis</name>
    <dbReference type="NCBI Taxonomy" id="1825523"/>
    <lineage>
        <taxon>Bacteria</taxon>
        <taxon>Pseudomonadati</taxon>
        <taxon>Pseudomonadota</taxon>
        <taxon>Betaproteobacteria</taxon>
        <taxon>Nitrosomonadales</taxon>
        <taxon>Methylophilaceae</taxon>
        <taxon>Novimethylophilus</taxon>
    </lineage>
</organism>
<keyword evidence="3" id="KW-1133">Transmembrane helix</keyword>
<name>A0A2R5F195_9PROT</name>
<dbReference type="InterPro" id="IPR029787">
    <property type="entry name" value="Nucleotide_cyclase"/>
</dbReference>
<dbReference type="GO" id="GO:0005886">
    <property type="term" value="C:plasma membrane"/>
    <property type="evidence" value="ECO:0007669"/>
    <property type="project" value="TreeGrafter"/>
</dbReference>
<dbReference type="Gene3D" id="3.30.70.270">
    <property type="match status" value="1"/>
</dbReference>
<dbReference type="PANTHER" id="PTHR45138:SF9">
    <property type="entry name" value="DIGUANYLATE CYCLASE DGCM-RELATED"/>
    <property type="match status" value="1"/>
</dbReference>
<dbReference type="GO" id="GO:1902201">
    <property type="term" value="P:negative regulation of bacterial-type flagellum-dependent cell motility"/>
    <property type="evidence" value="ECO:0007669"/>
    <property type="project" value="TreeGrafter"/>
</dbReference>
<comment type="catalytic activity">
    <reaction evidence="2">
        <text>2 GTP = 3',3'-c-di-GMP + 2 diphosphate</text>
        <dbReference type="Rhea" id="RHEA:24898"/>
        <dbReference type="ChEBI" id="CHEBI:33019"/>
        <dbReference type="ChEBI" id="CHEBI:37565"/>
        <dbReference type="ChEBI" id="CHEBI:58805"/>
        <dbReference type="EC" id="2.7.7.65"/>
    </reaction>
</comment>
<dbReference type="CDD" id="cd01949">
    <property type="entry name" value="GGDEF"/>
    <property type="match status" value="1"/>
</dbReference>
<dbReference type="EC" id="2.7.7.65" evidence="1"/>
<dbReference type="RefSeq" id="WP_109013747.1">
    <property type="nucleotide sequence ID" value="NZ_BDOQ01000001.1"/>
</dbReference>
<comment type="caution">
    <text evidence="5">The sequence shown here is derived from an EMBL/GenBank/DDBJ whole genome shotgun (WGS) entry which is preliminary data.</text>
</comment>
<dbReference type="InterPro" id="IPR043128">
    <property type="entry name" value="Rev_trsase/Diguanyl_cyclase"/>
</dbReference>
<dbReference type="FunFam" id="3.30.70.270:FF:000001">
    <property type="entry name" value="Diguanylate cyclase domain protein"/>
    <property type="match status" value="1"/>
</dbReference>
<evidence type="ECO:0000259" key="4">
    <source>
        <dbReference type="PROSITE" id="PS50887"/>
    </source>
</evidence>
<dbReference type="EMBL" id="BDOQ01000001">
    <property type="protein sequence ID" value="GBG12510.1"/>
    <property type="molecule type" value="Genomic_DNA"/>
</dbReference>
<accession>A0A2R5F195</accession>
<dbReference type="AlphaFoldDB" id="A0A2R5F195"/>
<dbReference type="PANTHER" id="PTHR45138">
    <property type="entry name" value="REGULATORY COMPONENTS OF SENSORY TRANSDUCTION SYSTEM"/>
    <property type="match status" value="1"/>
</dbReference>
<protein>
    <recommendedName>
        <fullName evidence="1">diguanylate cyclase</fullName>
        <ecNumber evidence="1">2.7.7.65</ecNumber>
    </recommendedName>
</protein>
<feature type="transmembrane region" description="Helical" evidence="3">
    <location>
        <begin position="70"/>
        <end position="90"/>
    </location>
</feature>
<dbReference type="PROSITE" id="PS50887">
    <property type="entry name" value="GGDEF"/>
    <property type="match status" value="1"/>
</dbReference>
<reference evidence="5 6" key="1">
    <citation type="journal article" date="2018" name="Environ. Microbiol.">
        <title>Isolation and genomic characterization of Novimethylophilus kurashikiensis gen. nov. sp. nov., a new lanthanide-dependent methylotrophic species of Methylophilaceae.</title>
        <authorList>
            <person name="Lv H."/>
            <person name="Sahin N."/>
            <person name="Tani A."/>
        </authorList>
    </citation>
    <scope>NUCLEOTIDE SEQUENCE [LARGE SCALE GENOMIC DNA]</scope>
    <source>
        <strain evidence="5 6">La2-4</strain>
    </source>
</reference>
<gene>
    <name evidence="5" type="ORF">NMK_0041</name>
</gene>
<evidence type="ECO:0000256" key="2">
    <source>
        <dbReference type="ARBA" id="ARBA00034247"/>
    </source>
</evidence>
<dbReference type="SUPFAM" id="SSF55073">
    <property type="entry name" value="Nucleotide cyclase"/>
    <property type="match status" value="1"/>
</dbReference>
<dbReference type="GO" id="GO:0043709">
    <property type="term" value="P:cell adhesion involved in single-species biofilm formation"/>
    <property type="evidence" value="ECO:0007669"/>
    <property type="project" value="TreeGrafter"/>
</dbReference>
<sequence>MNTPVIVMLVLAILMQAGAAWAAFRELPSVGRYRYAWVSISAALMLMIERRAESLWHLLHGDQVSTPNEIVGVLISFLMLSGVLGLRRLFLHLHRQEAKLKQQANVDYLTHAYNRRHFTEQGHLNLARAHRYGTPLSLIMLDIDFFKRVNDTYGHDQGDQVLIKLCQLCKKELREVDILGRIGGEEFAVLLPETGLEQAHEVAERLRTVVAESELPLANDQTLRFTISLGVAKLNPNDTLDSLLITADRALYEAKQAGRNKVCLAA</sequence>
<dbReference type="OrthoDB" id="9813903at2"/>
<dbReference type="InterPro" id="IPR000160">
    <property type="entry name" value="GGDEF_dom"/>
</dbReference>
<dbReference type="Pfam" id="PF00990">
    <property type="entry name" value="GGDEF"/>
    <property type="match status" value="1"/>
</dbReference>
<dbReference type="Proteomes" id="UP000245081">
    <property type="component" value="Unassembled WGS sequence"/>
</dbReference>
<keyword evidence="3" id="KW-0472">Membrane</keyword>
<evidence type="ECO:0000256" key="1">
    <source>
        <dbReference type="ARBA" id="ARBA00012528"/>
    </source>
</evidence>
<dbReference type="InterPro" id="IPR050469">
    <property type="entry name" value="Diguanylate_Cyclase"/>
</dbReference>
<dbReference type="NCBIfam" id="TIGR00254">
    <property type="entry name" value="GGDEF"/>
    <property type="match status" value="1"/>
</dbReference>
<evidence type="ECO:0000313" key="5">
    <source>
        <dbReference type="EMBL" id="GBG12510.1"/>
    </source>
</evidence>
<dbReference type="SMART" id="SM00267">
    <property type="entry name" value="GGDEF"/>
    <property type="match status" value="1"/>
</dbReference>
<dbReference type="GO" id="GO:0052621">
    <property type="term" value="F:diguanylate cyclase activity"/>
    <property type="evidence" value="ECO:0007669"/>
    <property type="project" value="UniProtKB-EC"/>
</dbReference>
<keyword evidence="6" id="KW-1185">Reference proteome</keyword>
<proteinExistence type="predicted"/>
<evidence type="ECO:0000313" key="6">
    <source>
        <dbReference type="Proteomes" id="UP000245081"/>
    </source>
</evidence>
<feature type="domain" description="GGDEF" evidence="4">
    <location>
        <begin position="134"/>
        <end position="266"/>
    </location>
</feature>
<keyword evidence="3" id="KW-0812">Transmembrane</keyword>